<organism evidence="3 4">
    <name type="scientific">Robertmurraya mangrovi</name>
    <dbReference type="NCBI Taxonomy" id="3098077"/>
    <lineage>
        <taxon>Bacteria</taxon>
        <taxon>Bacillati</taxon>
        <taxon>Bacillota</taxon>
        <taxon>Bacilli</taxon>
        <taxon>Bacillales</taxon>
        <taxon>Bacillaceae</taxon>
        <taxon>Robertmurraya</taxon>
    </lineage>
</organism>
<name>A0ABU5IXM6_9BACI</name>
<evidence type="ECO:0000259" key="2">
    <source>
        <dbReference type="PROSITE" id="PS51781"/>
    </source>
</evidence>
<dbReference type="SMART" id="SM00287">
    <property type="entry name" value="SH3b"/>
    <property type="match status" value="1"/>
</dbReference>
<feature type="chain" id="PRO_5046001126" evidence="1">
    <location>
        <begin position="28"/>
        <end position="599"/>
    </location>
</feature>
<dbReference type="InterPro" id="IPR013693">
    <property type="entry name" value="SpoIID/LytB_N"/>
</dbReference>
<dbReference type="Pfam" id="PF08486">
    <property type="entry name" value="SpoIID"/>
    <property type="match status" value="1"/>
</dbReference>
<comment type="caution">
    <text evidence="3">The sequence shown here is derived from an EMBL/GenBank/DDBJ whole genome shotgun (WGS) entry which is preliminary data.</text>
</comment>
<keyword evidence="4" id="KW-1185">Reference proteome</keyword>
<feature type="domain" description="SH3b" evidence="2">
    <location>
        <begin position="537"/>
        <end position="599"/>
    </location>
</feature>
<dbReference type="Proteomes" id="UP001290455">
    <property type="component" value="Unassembled WGS sequence"/>
</dbReference>
<dbReference type="PROSITE" id="PS51781">
    <property type="entry name" value="SH3B"/>
    <property type="match status" value="1"/>
</dbReference>
<dbReference type="EMBL" id="JAXOFX010000004">
    <property type="protein sequence ID" value="MDZ5471862.1"/>
    <property type="molecule type" value="Genomic_DNA"/>
</dbReference>
<keyword evidence="1" id="KW-0732">Signal</keyword>
<dbReference type="NCBIfam" id="TIGR02669">
    <property type="entry name" value="SpoIID_LytB"/>
    <property type="match status" value="1"/>
</dbReference>
<feature type="signal peptide" evidence="1">
    <location>
        <begin position="1"/>
        <end position="27"/>
    </location>
</feature>
<gene>
    <name evidence="3" type="ORF">SM124_08880</name>
</gene>
<dbReference type="InterPro" id="IPR051922">
    <property type="entry name" value="Bact_Sporulation_Assoc"/>
</dbReference>
<evidence type="ECO:0000313" key="3">
    <source>
        <dbReference type="EMBL" id="MDZ5471862.1"/>
    </source>
</evidence>
<dbReference type="PANTHER" id="PTHR30032:SF4">
    <property type="entry name" value="AMIDASE ENHANCER"/>
    <property type="match status" value="1"/>
</dbReference>
<sequence length="599" mass="67138">MSRTIKILLSFILFLSCVQVPFQNAKASSSSEPVISVKLKNFLKDQTKITIKPTGDYLITGSKMTLKSEQTYSLKYEKSELNLYHGTKLIGTYNTMIATPVKENNSLSVNSRPYAGQFEFTTEKVGTKTYIRPINKVKMETYLKSVVPHEMYGSWPIEALKAQAVAARNYAITRVGKTIDDTINYQVYGGLQGHYPNSDRAVEETTGYVLKDGDKLAQTLYSASNGGVTESNKNAWGGSPLSYLLIKDDTFDPKTVWNITINKIQVDLTDKDLEKPEDWWDATLEKDKKITDNIKKWLIASEYNYIEKEIKVLSIPTLELTEPTSGGRVSKGSITLKYLVKNRDGSLEQVNKEYKNVSSTRLRSMIGNSIMLSYLVDSVNETTKTFKVEGRGNGHGVGLSQWGAMYRAKAGHSFEKILKFYYPGTTLTKLYSKAPTPDTKPPIIKDIKGAYDSKTNNVNISFNLNEKTKTTVYIKDNNSKMVSTLVKDKSYNKGTIKLPWNVSKIKNGTYTIVIKSADTSGNKSSATKKYKLSKSKYKTGKITATTLNIRQKPTTLSKVVGTVKKNQTVTIYSKTGSWYKIKYGKVTGYVHSKYVTNIK</sequence>
<dbReference type="Gene3D" id="2.60.40.4070">
    <property type="match status" value="1"/>
</dbReference>
<evidence type="ECO:0000313" key="4">
    <source>
        <dbReference type="Proteomes" id="UP001290455"/>
    </source>
</evidence>
<dbReference type="Gene3D" id="2.30.30.40">
    <property type="entry name" value="SH3 Domains"/>
    <property type="match status" value="1"/>
</dbReference>
<dbReference type="InterPro" id="IPR003646">
    <property type="entry name" value="SH3-like_bac-type"/>
</dbReference>
<dbReference type="RefSeq" id="WP_322446152.1">
    <property type="nucleotide sequence ID" value="NZ_JAXOFX010000004.1"/>
</dbReference>
<reference evidence="3 4" key="1">
    <citation type="submission" date="2023-11" db="EMBL/GenBank/DDBJ databases">
        <title>Bacillus jintuensis, isolated from a mudflat on the Beibu Gulf coast.</title>
        <authorList>
            <person name="Li M."/>
        </authorList>
    </citation>
    <scope>NUCLEOTIDE SEQUENCE [LARGE SCALE GENOMIC DNA]</scope>
    <source>
        <strain evidence="3 4">31A1R</strain>
    </source>
</reference>
<protein>
    <submittedName>
        <fullName evidence="3">SpoIID/LytB domain-containing protein</fullName>
    </submittedName>
</protein>
<dbReference type="PANTHER" id="PTHR30032">
    <property type="entry name" value="N-ACETYLMURAMOYL-L-ALANINE AMIDASE-RELATED"/>
    <property type="match status" value="1"/>
</dbReference>
<accession>A0ABU5IXM6</accession>
<dbReference type="InterPro" id="IPR013486">
    <property type="entry name" value="SpoIID/LytB"/>
</dbReference>
<evidence type="ECO:0000256" key="1">
    <source>
        <dbReference type="SAM" id="SignalP"/>
    </source>
</evidence>
<proteinExistence type="predicted"/>
<dbReference type="Pfam" id="PF08239">
    <property type="entry name" value="SH3_3"/>
    <property type="match status" value="1"/>
</dbReference>
<dbReference type="PROSITE" id="PS51257">
    <property type="entry name" value="PROKAR_LIPOPROTEIN"/>
    <property type="match status" value="1"/>
</dbReference>